<feature type="active site" description="Proton donor" evidence="7">
    <location>
        <position position="308"/>
    </location>
</feature>
<evidence type="ECO:0000256" key="7">
    <source>
        <dbReference type="PIRSR" id="PIRSR001021-1"/>
    </source>
</evidence>
<dbReference type="InterPro" id="IPR017853">
    <property type="entry name" value="GH"/>
</dbReference>
<comment type="caution">
    <text evidence="11">The sequence shown here is derived from an EMBL/GenBank/DDBJ whole genome shotgun (WGS) entry which is preliminary data.</text>
</comment>
<dbReference type="NCBIfam" id="NF006969">
    <property type="entry name" value="PRK09441.1-2"/>
    <property type="match status" value="1"/>
</dbReference>
<comment type="similarity">
    <text evidence="2 9">Belongs to the glycosyl hydrolase 13 family.</text>
</comment>
<dbReference type="InterPro" id="IPR013776">
    <property type="entry name" value="A-amylase_thermo"/>
</dbReference>
<feature type="domain" description="Glycosyl hydrolase family 13 catalytic" evidence="10">
    <location>
        <begin position="50"/>
        <end position="436"/>
    </location>
</feature>
<dbReference type="SUPFAM" id="SSF51011">
    <property type="entry name" value="Glycosyl hydrolase domain"/>
    <property type="match status" value="1"/>
</dbReference>
<feature type="active site" description="Nucleophile" evidence="7">
    <location>
        <position position="278"/>
    </location>
</feature>
<organism evidence="11 12">
    <name type="scientific">Anaerotalea alkaliphila</name>
    <dbReference type="NCBI Taxonomy" id="2662126"/>
    <lineage>
        <taxon>Bacteria</taxon>
        <taxon>Bacillati</taxon>
        <taxon>Bacillota</taxon>
        <taxon>Clostridia</taxon>
        <taxon>Eubacteriales</taxon>
        <taxon>Anaerotalea</taxon>
    </lineage>
</organism>
<keyword evidence="3 8" id="KW-0479">Metal-binding</keyword>
<dbReference type="PANTHER" id="PTHR43447">
    <property type="entry name" value="ALPHA-AMYLASE"/>
    <property type="match status" value="1"/>
</dbReference>
<gene>
    <name evidence="11" type="ORF">GXN74_02330</name>
</gene>
<feature type="binding site" evidence="8">
    <location>
        <position position="249"/>
    </location>
    <ligand>
        <name>Ca(2+)</name>
        <dbReference type="ChEBI" id="CHEBI:29108"/>
        <label>2</label>
    </ligand>
</feature>
<keyword evidence="8" id="KW-0106">Calcium</keyword>
<accession>A0A7X5KNA6</accession>
<dbReference type="EMBL" id="JAAEEH010000004">
    <property type="protein sequence ID" value="NDL66587.1"/>
    <property type="molecule type" value="Genomic_DNA"/>
</dbReference>
<dbReference type="SMART" id="SM00642">
    <property type="entry name" value="Aamy"/>
    <property type="match status" value="1"/>
</dbReference>
<dbReference type="EC" id="3.2.1.1" evidence="11"/>
<dbReference type="SUPFAM" id="SSF51445">
    <property type="entry name" value="(Trans)glycosidases"/>
    <property type="match status" value="1"/>
</dbReference>
<dbReference type="GO" id="GO:0005509">
    <property type="term" value="F:calcium ion binding"/>
    <property type="evidence" value="ECO:0007669"/>
    <property type="project" value="InterPro"/>
</dbReference>
<keyword evidence="5" id="KW-0119">Carbohydrate metabolism</keyword>
<proteinExistence type="inferred from homology"/>
<evidence type="ECO:0000256" key="5">
    <source>
        <dbReference type="ARBA" id="ARBA00023277"/>
    </source>
</evidence>
<dbReference type="Gene3D" id="2.40.30.140">
    <property type="match status" value="1"/>
</dbReference>
<evidence type="ECO:0000256" key="3">
    <source>
        <dbReference type="ARBA" id="ARBA00022723"/>
    </source>
</evidence>
<evidence type="ECO:0000256" key="6">
    <source>
        <dbReference type="ARBA" id="ARBA00023295"/>
    </source>
</evidence>
<reference evidence="11 12" key="1">
    <citation type="submission" date="2020-01" db="EMBL/GenBank/DDBJ databases">
        <title>Anaeroalcalibacter tamaniensis gen. nov., sp. nov., moderately halophilic strictly anaerobic fermenter bacterium from mud volcano of Taman peninsula.</title>
        <authorList>
            <person name="Frolova A."/>
            <person name="Merkel A.Y."/>
            <person name="Slobodkin A.I."/>
        </authorList>
    </citation>
    <scope>NUCLEOTIDE SEQUENCE [LARGE SCALE GENOMIC DNA]</scope>
    <source>
        <strain evidence="11 12">F-3ap</strain>
    </source>
</reference>
<dbReference type="NCBIfam" id="NF006968">
    <property type="entry name" value="PRK09441.1-1"/>
    <property type="match status" value="1"/>
</dbReference>
<keyword evidence="6 11" id="KW-0326">Glycosidase</keyword>
<dbReference type="InterPro" id="IPR015237">
    <property type="entry name" value="Alpha-amylase_C_pro"/>
</dbReference>
<dbReference type="CDD" id="cd11318">
    <property type="entry name" value="AmyAc_bac_fung_AmyA"/>
    <property type="match status" value="1"/>
</dbReference>
<feature type="binding site" evidence="8">
    <location>
        <position position="247"/>
    </location>
    <ligand>
        <name>Ca(2+)</name>
        <dbReference type="ChEBI" id="CHEBI:29108"/>
        <label>1</label>
    </ligand>
</feature>
<dbReference type="Pfam" id="PF00128">
    <property type="entry name" value="Alpha-amylase"/>
    <property type="match status" value="1"/>
</dbReference>
<keyword evidence="12" id="KW-1185">Reference proteome</keyword>
<dbReference type="PIRSF" id="PIRSF001021">
    <property type="entry name" value="Alph-amls_thrmst"/>
    <property type="match status" value="1"/>
</dbReference>
<dbReference type="InterPro" id="IPR006047">
    <property type="entry name" value="GH13_cat_dom"/>
</dbReference>
<evidence type="ECO:0000256" key="4">
    <source>
        <dbReference type="ARBA" id="ARBA00022801"/>
    </source>
</evidence>
<dbReference type="Proteomes" id="UP000461585">
    <property type="component" value="Unassembled WGS sequence"/>
</dbReference>
<dbReference type="AlphaFoldDB" id="A0A7X5KNA6"/>
<name>A0A7X5KNA6_9FIRM</name>
<dbReference type="GO" id="GO:0004556">
    <property type="term" value="F:alpha-amylase activity"/>
    <property type="evidence" value="ECO:0007669"/>
    <property type="project" value="UniProtKB-EC"/>
</dbReference>
<evidence type="ECO:0000256" key="1">
    <source>
        <dbReference type="ARBA" id="ARBA00001913"/>
    </source>
</evidence>
<evidence type="ECO:0000256" key="8">
    <source>
        <dbReference type="PIRSR" id="PIRSR001021-2"/>
    </source>
</evidence>
<comment type="cofactor">
    <cofactor evidence="1">
        <name>Ca(2+)</name>
        <dbReference type="ChEBI" id="CHEBI:29108"/>
    </cofactor>
</comment>
<sequence length="530" mass="60112">MIPPSLWNQYTTRQIESQVPSPLFSEDARAWCPWYTGGKQIHGGVGMKNGVMFQGFEWHCPEDGSYYREMAERVEELGGSGITAFWLPPAAKGTGVGDVGYGVYDLYDLGEFDQKGTVRTKYGTKAELLELVRRLHGAGIQVYADVVLNHMGGADGTETFLAVKVDSGDRNREIEGHREIEGWTRFDFPGRGGAHSAFRWSHVHFNGVDYDARTGEKAIFRILGEHKGWNWGVSQEHGNYDYLMFADLDHAHPDVQKELFEWSDWFVRETGVDGFRLDAVKHIDHAFMKDFQGHLRARHGQGFYLVGEYWHNDITVKEEYLAGTEFGIDLFDVGLHYHLHQASVKGADYDLRRIFDDTLVKEHPGMAVTFVDNHDSQPGQSLQSWVEPWFKESAYALVLLRKEGYPCVFYGDYYGIGGEQPQDGMKEQVERLLKLRRRYCHGEQEDYFDSPHRIGWVRRGEEGHPHKLAVVVSNREEGPLPMFVGVEEAGKTYVDRLGNHGGRVSIGSEGFGEFPASPGSVSVWMEEGLD</sequence>
<feature type="binding site" evidence="8">
    <location>
        <position position="282"/>
    </location>
    <ligand>
        <name>Ca(2+)</name>
        <dbReference type="ChEBI" id="CHEBI:29108"/>
        <label>1</label>
    </ligand>
</feature>
<dbReference type="Pfam" id="PF09154">
    <property type="entry name" value="Alpha-amy_C_pro"/>
    <property type="match status" value="1"/>
</dbReference>
<evidence type="ECO:0000256" key="2">
    <source>
        <dbReference type="ARBA" id="ARBA00008061"/>
    </source>
</evidence>
<dbReference type="InterPro" id="IPR006046">
    <property type="entry name" value="Alpha_amylase"/>
</dbReference>
<keyword evidence="4 11" id="KW-0378">Hydrolase</keyword>
<feature type="binding site" evidence="8">
    <location>
        <position position="149"/>
    </location>
    <ligand>
        <name>Ca(2+)</name>
        <dbReference type="ChEBI" id="CHEBI:29108"/>
        <label>1</label>
    </ligand>
</feature>
<dbReference type="PRINTS" id="PR00110">
    <property type="entry name" value="ALPHAAMYLASE"/>
</dbReference>
<evidence type="ECO:0000256" key="9">
    <source>
        <dbReference type="RuleBase" id="RU003615"/>
    </source>
</evidence>
<feature type="binding site" evidence="8">
    <location>
        <position position="241"/>
    </location>
    <ligand>
        <name>Ca(2+)</name>
        <dbReference type="ChEBI" id="CHEBI:29108"/>
        <label>1</label>
    </ligand>
</feature>
<evidence type="ECO:0000259" key="10">
    <source>
        <dbReference type="SMART" id="SM00642"/>
    </source>
</evidence>
<protein>
    <submittedName>
        <fullName evidence="11">Alpha-amylase</fullName>
        <ecNumber evidence="11">3.2.1.1</ecNumber>
    </submittedName>
</protein>
<dbReference type="GO" id="GO:0005975">
    <property type="term" value="P:carbohydrate metabolic process"/>
    <property type="evidence" value="ECO:0007669"/>
    <property type="project" value="InterPro"/>
</dbReference>
<dbReference type="InterPro" id="IPR013780">
    <property type="entry name" value="Glyco_hydro_b"/>
</dbReference>
<evidence type="ECO:0000313" key="11">
    <source>
        <dbReference type="EMBL" id="NDL66587.1"/>
    </source>
</evidence>
<evidence type="ECO:0000313" key="12">
    <source>
        <dbReference type="Proteomes" id="UP000461585"/>
    </source>
</evidence>
<dbReference type="Gene3D" id="3.20.20.80">
    <property type="entry name" value="Glycosidases"/>
    <property type="match status" value="1"/>
</dbReference>
<dbReference type="Gene3D" id="2.60.40.1180">
    <property type="entry name" value="Golgi alpha-mannosidase II"/>
    <property type="match status" value="1"/>
</dbReference>